<dbReference type="STRING" id="1393122.SAMN05660895_2410"/>
<dbReference type="EMBL" id="FPCJ01000001">
    <property type="protein sequence ID" value="SFV36091.1"/>
    <property type="molecule type" value="Genomic_DNA"/>
</dbReference>
<dbReference type="AlphaFoldDB" id="A0A1I7NN66"/>
<evidence type="ECO:0000313" key="1">
    <source>
        <dbReference type="EMBL" id="SFV36091.1"/>
    </source>
</evidence>
<evidence type="ECO:0000313" key="2">
    <source>
        <dbReference type="Proteomes" id="UP000199537"/>
    </source>
</evidence>
<name>A0A1I7NN66_9BACT</name>
<reference evidence="2" key="1">
    <citation type="submission" date="2016-10" db="EMBL/GenBank/DDBJ databases">
        <authorList>
            <person name="Varghese N."/>
            <person name="Submissions S."/>
        </authorList>
    </citation>
    <scope>NUCLEOTIDE SEQUENCE [LARGE SCALE GENOMIC DNA]</scope>
    <source>
        <strain evidence="2">DSM 14807</strain>
    </source>
</reference>
<sequence length="46" mass="5560">MRLLRNFHLTKLKQNFILFLRARAFTEAFKKNKLNKELSIPIERGN</sequence>
<accession>A0A1I7NN66</accession>
<keyword evidence="2" id="KW-1185">Reference proteome</keyword>
<dbReference type="Proteomes" id="UP000199537">
    <property type="component" value="Unassembled WGS sequence"/>
</dbReference>
<protein>
    <submittedName>
        <fullName evidence="1">Uncharacterized protein</fullName>
    </submittedName>
</protein>
<proteinExistence type="predicted"/>
<organism evidence="1 2">
    <name type="scientific">Thermoflavifilum thermophilum</name>
    <dbReference type="NCBI Taxonomy" id="1393122"/>
    <lineage>
        <taxon>Bacteria</taxon>
        <taxon>Pseudomonadati</taxon>
        <taxon>Bacteroidota</taxon>
        <taxon>Chitinophagia</taxon>
        <taxon>Chitinophagales</taxon>
        <taxon>Chitinophagaceae</taxon>
        <taxon>Thermoflavifilum</taxon>
    </lineage>
</organism>
<gene>
    <name evidence="1" type="ORF">SAMN05660895_2410</name>
</gene>